<evidence type="ECO:0000256" key="2">
    <source>
        <dbReference type="ARBA" id="ARBA00022527"/>
    </source>
</evidence>
<dbReference type="InterPro" id="IPR011009">
    <property type="entry name" value="Kinase-like_dom_sf"/>
</dbReference>
<keyword evidence="10" id="KW-0460">Magnesium</keyword>
<feature type="compositionally biased region" description="Polar residues" evidence="11">
    <location>
        <begin position="394"/>
        <end position="406"/>
    </location>
</feature>
<dbReference type="InterPro" id="IPR008271">
    <property type="entry name" value="Ser/Thr_kinase_AS"/>
</dbReference>
<dbReference type="EMBL" id="GEDC01011165">
    <property type="protein sequence ID" value="JAS26133.1"/>
    <property type="molecule type" value="Transcribed_RNA"/>
</dbReference>
<dbReference type="FunFam" id="3.30.200.20:FF:000166">
    <property type="entry name" value="Mitogen-activated protein kinase"/>
    <property type="match status" value="1"/>
</dbReference>
<dbReference type="PROSITE" id="PS00107">
    <property type="entry name" value="PROTEIN_KINASE_ATP"/>
    <property type="match status" value="1"/>
</dbReference>
<evidence type="ECO:0000256" key="10">
    <source>
        <dbReference type="RuleBase" id="RU361165"/>
    </source>
</evidence>
<evidence type="ECO:0000256" key="8">
    <source>
        <dbReference type="ARBA" id="ARBA00048312"/>
    </source>
</evidence>
<dbReference type="Gene3D" id="1.10.510.10">
    <property type="entry name" value="Transferase(Phosphotransferase) domain 1"/>
    <property type="match status" value="1"/>
</dbReference>
<feature type="domain" description="Protein kinase" evidence="12">
    <location>
        <begin position="16"/>
        <end position="310"/>
    </location>
</feature>
<dbReference type="PANTHER" id="PTHR24055">
    <property type="entry name" value="MITOGEN-ACTIVATED PROTEIN KINASE"/>
    <property type="match status" value="1"/>
</dbReference>
<evidence type="ECO:0000256" key="3">
    <source>
        <dbReference type="ARBA" id="ARBA00022679"/>
    </source>
</evidence>
<evidence type="ECO:0000256" key="5">
    <source>
        <dbReference type="ARBA" id="ARBA00022777"/>
    </source>
</evidence>
<dbReference type="SUPFAM" id="SSF56112">
    <property type="entry name" value="Protein kinase-like (PK-like)"/>
    <property type="match status" value="1"/>
</dbReference>
<feature type="binding site" evidence="9">
    <location>
        <position position="46"/>
    </location>
    <ligand>
        <name>ATP</name>
        <dbReference type="ChEBI" id="CHEBI:30616"/>
    </ligand>
</feature>
<comment type="catalytic activity">
    <reaction evidence="7 10">
        <text>L-threonyl-[protein] + ATP = O-phospho-L-threonyl-[protein] + ADP + H(+)</text>
        <dbReference type="Rhea" id="RHEA:46608"/>
        <dbReference type="Rhea" id="RHEA-COMP:11060"/>
        <dbReference type="Rhea" id="RHEA-COMP:11605"/>
        <dbReference type="ChEBI" id="CHEBI:15378"/>
        <dbReference type="ChEBI" id="CHEBI:30013"/>
        <dbReference type="ChEBI" id="CHEBI:30616"/>
        <dbReference type="ChEBI" id="CHEBI:61977"/>
        <dbReference type="ChEBI" id="CHEBI:456216"/>
        <dbReference type="EC" id="2.7.11.24"/>
    </reaction>
</comment>
<dbReference type="EC" id="2.7.11.24" evidence="1 10"/>
<name>A0A1B6DKB0_9HEMI</name>
<evidence type="ECO:0000259" key="12">
    <source>
        <dbReference type="PROSITE" id="PS50011"/>
    </source>
</evidence>
<dbReference type="InterPro" id="IPR003527">
    <property type="entry name" value="MAP_kinase_CS"/>
</dbReference>
<proteinExistence type="inferred from homology"/>
<dbReference type="FunFam" id="1.10.510.10:FF:000238">
    <property type="entry name" value="Mitogen-activated protein kinase"/>
    <property type="match status" value="1"/>
</dbReference>
<dbReference type="Pfam" id="PF00069">
    <property type="entry name" value="Pkinase"/>
    <property type="match status" value="1"/>
</dbReference>
<keyword evidence="6 9" id="KW-0067">ATP-binding</keyword>
<comment type="activity regulation">
    <text evidence="10">Activated by threonine and tyrosine phosphorylation.</text>
</comment>
<evidence type="ECO:0000313" key="13">
    <source>
        <dbReference type="EMBL" id="JAS26133.1"/>
    </source>
</evidence>
<evidence type="ECO:0000256" key="4">
    <source>
        <dbReference type="ARBA" id="ARBA00022741"/>
    </source>
</evidence>
<evidence type="ECO:0000256" key="6">
    <source>
        <dbReference type="ARBA" id="ARBA00022840"/>
    </source>
</evidence>
<comment type="catalytic activity">
    <reaction evidence="8">
        <text>L-seryl-[protein] + ATP = O-phospho-L-seryl-[protein] + ADP + H(+)</text>
        <dbReference type="Rhea" id="RHEA:17989"/>
        <dbReference type="Rhea" id="RHEA-COMP:9863"/>
        <dbReference type="Rhea" id="RHEA-COMP:11604"/>
        <dbReference type="ChEBI" id="CHEBI:15378"/>
        <dbReference type="ChEBI" id="CHEBI:29999"/>
        <dbReference type="ChEBI" id="CHEBI:30616"/>
        <dbReference type="ChEBI" id="CHEBI:83421"/>
        <dbReference type="ChEBI" id="CHEBI:456216"/>
        <dbReference type="EC" id="2.7.11.24"/>
    </reaction>
</comment>
<dbReference type="GO" id="GO:0004707">
    <property type="term" value="F:MAP kinase activity"/>
    <property type="evidence" value="ECO:0007669"/>
    <property type="project" value="UniProtKB-EC"/>
</dbReference>
<dbReference type="CDD" id="cd07852">
    <property type="entry name" value="STKc_MAPK15-like"/>
    <property type="match status" value="1"/>
</dbReference>
<keyword evidence="3 10" id="KW-0808">Transferase</keyword>
<dbReference type="PROSITE" id="PS50011">
    <property type="entry name" value="PROTEIN_KINASE_DOM"/>
    <property type="match status" value="1"/>
</dbReference>
<evidence type="ECO:0000256" key="7">
    <source>
        <dbReference type="ARBA" id="ARBA00047592"/>
    </source>
</evidence>
<protein>
    <recommendedName>
        <fullName evidence="1 10">Mitogen-activated protein kinase</fullName>
        <ecNumber evidence="1 10">2.7.11.24</ecNumber>
    </recommendedName>
</protein>
<comment type="cofactor">
    <cofactor evidence="10">
        <name>Mg(2+)</name>
        <dbReference type="ChEBI" id="CHEBI:18420"/>
    </cofactor>
</comment>
<comment type="similarity">
    <text evidence="10">Belongs to the protein kinase superfamily. Ser/Thr protein kinase family. MAP kinase subfamily.</text>
</comment>
<organism evidence="13">
    <name type="scientific">Clastoptera arizonana</name>
    <name type="common">Arizona spittle bug</name>
    <dbReference type="NCBI Taxonomy" id="38151"/>
    <lineage>
        <taxon>Eukaryota</taxon>
        <taxon>Metazoa</taxon>
        <taxon>Ecdysozoa</taxon>
        <taxon>Arthropoda</taxon>
        <taxon>Hexapoda</taxon>
        <taxon>Insecta</taxon>
        <taxon>Pterygota</taxon>
        <taxon>Neoptera</taxon>
        <taxon>Paraneoptera</taxon>
        <taxon>Hemiptera</taxon>
        <taxon>Auchenorrhyncha</taxon>
        <taxon>Cercopoidea</taxon>
        <taxon>Clastopteridae</taxon>
        <taxon>Clastoptera</taxon>
    </lineage>
</organism>
<dbReference type="AlphaFoldDB" id="A0A1B6DKB0"/>
<evidence type="ECO:0000256" key="11">
    <source>
        <dbReference type="SAM" id="MobiDB-lite"/>
    </source>
</evidence>
<dbReference type="SMART" id="SM00220">
    <property type="entry name" value="S_TKc"/>
    <property type="match status" value="1"/>
</dbReference>
<dbReference type="PROSITE" id="PS01351">
    <property type="entry name" value="MAPK"/>
    <property type="match status" value="1"/>
</dbReference>
<dbReference type="PROSITE" id="PS00108">
    <property type="entry name" value="PROTEIN_KINASE_ST"/>
    <property type="match status" value="1"/>
</dbReference>
<keyword evidence="5 10" id="KW-0418">Kinase</keyword>
<dbReference type="InterPro" id="IPR000719">
    <property type="entry name" value="Prot_kinase_dom"/>
</dbReference>
<dbReference type="InterPro" id="IPR050117">
    <property type="entry name" value="MAPK"/>
</dbReference>
<dbReference type="GO" id="GO:0005524">
    <property type="term" value="F:ATP binding"/>
    <property type="evidence" value="ECO:0007669"/>
    <property type="project" value="UniProtKB-UniRule"/>
</dbReference>
<reference evidence="13" key="1">
    <citation type="submission" date="2015-12" db="EMBL/GenBank/DDBJ databases">
        <title>De novo transcriptome assembly of four potential Pierce s Disease insect vectors from Arizona vineyards.</title>
        <authorList>
            <person name="Tassone E.E."/>
        </authorList>
    </citation>
    <scope>NUCLEOTIDE SEQUENCE</scope>
</reference>
<evidence type="ECO:0000256" key="1">
    <source>
        <dbReference type="ARBA" id="ARBA00012411"/>
    </source>
</evidence>
<keyword evidence="2 10" id="KW-0723">Serine/threonine-protein kinase</keyword>
<accession>A0A1B6DKB0</accession>
<sequence length="521" mass="59020">MSNTKIEVDGQVLQRYEIKRRIGKGAYGIVWKAYDKSSKGTVAIKKIFDAFRNQTDAQRTFREILFLKTLKTHPNIVQLYNIHRAINNKDIYLVFEFMETDLHNVIGKGNILKDIHKRYIIYQLLKAIKYIHSANVIHRDLKPSNILLNEMCHCKVADFGLARSVHQLADSQGQFTVDPTLTDYVATRWYRAPEILVASKKYTKGIDMWSLGCILAEMLLGKPLFKGTSTVDQVEKIMLTIDPPSFKDIESVCTGYGSSLLQRTPTGPRKPLGQVLTGVPNDGLELVTKLLVFNPNKRLTASEALHHPYVSTFHNKANEPSFSSKNGLSVNDSVQLTVDEYRNKLYKFIALSEKKQVHLNKAKEMAMKKKPVDVTRLSRSISQQVDHEGHEISKNSILPTTSGSNHSTKERVIRRSSTGSQQTITKKCIISSDLRASQCRHSISVTPLKKKSETSNKMLTSKNEQPFSSGYISKSSGEYKTINNSQHCNSLGRQRLPQTLAKYEQKYGYIIASELQKIRPR</sequence>
<dbReference type="InterPro" id="IPR017441">
    <property type="entry name" value="Protein_kinase_ATP_BS"/>
</dbReference>
<dbReference type="GO" id="GO:0106310">
    <property type="term" value="F:protein serine kinase activity"/>
    <property type="evidence" value="ECO:0007669"/>
    <property type="project" value="RHEA"/>
</dbReference>
<feature type="region of interest" description="Disordered" evidence="11">
    <location>
        <begin position="383"/>
        <end position="419"/>
    </location>
</feature>
<dbReference type="GO" id="GO:0036064">
    <property type="term" value="C:ciliary basal body"/>
    <property type="evidence" value="ECO:0007669"/>
    <property type="project" value="UniProtKB-ARBA"/>
</dbReference>
<evidence type="ECO:0000256" key="9">
    <source>
        <dbReference type="PROSITE-ProRule" id="PRU10141"/>
    </source>
</evidence>
<gene>
    <name evidence="13" type="ORF">g.2525</name>
</gene>
<keyword evidence="4 9" id="KW-0547">Nucleotide-binding</keyword>
<dbReference type="Gene3D" id="3.30.200.20">
    <property type="entry name" value="Phosphorylase Kinase, domain 1"/>
    <property type="match status" value="1"/>
</dbReference>